<dbReference type="AlphaFoldDB" id="A0A5B8FS31"/>
<dbReference type="Gene3D" id="1.10.1740.10">
    <property type="match status" value="1"/>
</dbReference>
<name>A0A5B8FS31_9RHOB</name>
<dbReference type="PANTHER" id="PTHR43133">
    <property type="entry name" value="RNA POLYMERASE ECF-TYPE SIGMA FACTO"/>
    <property type="match status" value="1"/>
</dbReference>
<evidence type="ECO:0000256" key="2">
    <source>
        <dbReference type="ARBA" id="ARBA00023015"/>
    </source>
</evidence>
<dbReference type="SUPFAM" id="SSF88946">
    <property type="entry name" value="Sigma2 domain of RNA polymerase sigma factors"/>
    <property type="match status" value="1"/>
</dbReference>
<evidence type="ECO:0000256" key="1">
    <source>
        <dbReference type="ARBA" id="ARBA00010641"/>
    </source>
</evidence>
<reference evidence="7 8" key="1">
    <citation type="submission" date="2019-06" db="EMBL/GenBank/DDBJ databases">
        <title>Genome sequence of Rhodobacteraceae bacterium D4M1.</title>
        <authorList>
            <person name="Cao J."/>
        </authorList>
    </citation>
    <scope>NUCLEOTIDE SEQUENCE [LARGE SCALE GENOMIC DNA]</scope>
    <source>
        <strain evidence="7 8">D4M1</strain>
    </source>
</reference>
<proteinExistence type="inferred from homology"/>
<dbReference type="Pfam" id="PF04542">
    <property type="entry name" value="Sigma70_r2"/>
    <property type="match status" value="1"/>
</dbReference>
<dbReference type="Proteomes" id="UP000305888">
    <property type="component" value="Chromosome"/>
</dbReference>
<dbReference type="KEGG" id="ppru:FDP22_07120"/>
<accession>A0A5B8FS31</accession>
<keyword evidence="3" id="KW-0731">Sigma factor</keyword>
<dbReference type="EMBL" id="CP040818">
    <property type="protein sequence ID" value="QDL91576.1"/>
    <property type="molecule type" value="Genomic_DNA"/>
</dbReference>
<dbReference type="SUPFAM" id="SSF88659">
    <property type="entry name" value="Sigma3 and sigma4 domains of RNA polymerase sigma factors"/>
    <property type="match status" value="1"/>
</dbReference>
<keyword evidence="4" id="KW-0804">Transcription</keyword>
<dbReference type="InterPro" id="IPR036388">
    <property type="entry name" value="WH-like_DNA-bd_sf"/>
</dbReference>
<dbReference type="InterPro" id="IPR013324">
    <property type="entry name" value="RNA_pol_sigma_r3/r4-like"/>
</dbReference>
<dbReference type="RefSeq" id="WP_138572370.1">
    <property type="nucleotide sequence ID" value="NZ_CP040818.1"/>
</dbReference>
<dbReference type="InterPro" id="IPR013325">
    <property type="entry name" value="RNA_pol_sigma_r2"/>
</dbReference>
<sequence>MLDHAEALKRCAAGDQAALRALFSEEAGRMIGIAMRILRRRDLAEEAVQDAFVLIWRKAHTYIPERGSARGWIYTIVRNRALNILRDARRETPTLPEDIDTLREADPVAATWEGLDEASRLRGCLSALDEVKRRCILMAYVMGYSHGEIAGRLDAPLGTVKAWVRRGLIALRECLG</sequence>
<dbReference type="InterPro" id="IPR039425">
    <property type="entry name" value="RNA_pol_sigma-70-like"/>
</dbReference>
<keyword evidence="8" id="KW-1185">Reference proteome</keyword>
<evidence type="ECO:0000256" key="3">
    <source>
        <dbReference type="ARBA" id="ARBA00023082"/>
    </source>
</evidence>
<dbReference type="PANTHER" id="PTHR43133:SF62">
    <property type="entry name" value="RNA POLYMERASE SIGMA FACTOR SIGZ"/>
    <property type="match status" value="1"/>
</dbReference>
<feature type="domain" description="RNA polymerase sigma factor 70 region 4 type 2" evidence="6">
    <location>
        <begin position="120"/>
        <end position="171"/>
    </location>
</feature>
<dbReference type="Gene3D" id="1.10.10.10">
    <property type="entry name" value="Winged helix-like DNA-binding domain superfamily/Winged helix DNA-binding domain"/>
    <property type="match status" value="1"/>
</dbReference>
<keyword evidence="2" id="KW-0805">Transcription regulation</keyword>
<dbReference type="GO" id="GO:0016987">
    <property type="term" value="F:sigma factor activity"/>
    <property type="evidence" value="ECO:0007669"/>
    <property type="project" value="UniProtKB-KW"/>
</dbReference>
<evidence type="ECO:0000259" key="5">
    <source>
        <dbReference type="Pfam" id="PF04542"/>
    </source>
</evidence>
<comment type="similarity">
    <text evidence="1">Belongs to the sigma-70 factor family. ECF subfamily.</text>
</comment>
<dbReference type="GO" id="GO:0003677">
    <property type="term" value="F:DNA binding"/>
    <property type="evidence" value="ECO:0007669"/>
    <property type="project" value="InterPro"/>
</dbReference>
<gene>
    <name evidence="7" type="ORF">FDP22_07120</name>
</gene>
<evidence type="ECO:0000259" key="6">
    <source>
        <dbReference type="Pfam" id="PF08281"/>
    </source>
</evidence>
<evidence type="ECO:0000256" key="4">
    <source>
        <dbReference type="ARBA" id="ARBA00023163"/>
    </source>
</evidence>
<dbReference type="GO" id="GO:0006352">
    <property type="term" value="P:DNA-templated transcription initiation"/>
    <property type="evidence" value="ECO:0007669"/>
    <property type="project" value="InterPro"/>
</dbReference>
<feature type="domain" description="RNA polymerase sigma-70 region 2" evidence="5">
    <location>
        <begin position="22"/>
        <end position="90"/>
    </location>
</feature>
<dbReference type="Pfam" id="PF08281">
    <property type="entry name" value="Sigma70_r4_2"/>
    <property type="match status" value="1"/>
</dbReference>
<evidence type="ECO:0000313" key="7">
    <source>
        <dbReference type="EMBL" id="QDL91576.1"/>
    </source>
</evidence>
<dbReference type="OrthoDB" id="9803470at2"/>
<dbReference type="InterPro" id="IPR014284">
    <property type="entry name" value="RNA_pol_sigma-70_dom"/>
</dbReference>
<dbReference type="NCBIfam" id="TIGR02937">
    <property type="entry name" value="sigma70-ECF"/>
    <property type="match status" value="1"/>
</dbReference>
<dbReference type="InterPro" id="IPR007627">
    <property type="entry name" value="RNA_pol_sigma70_r2"/>
</dbReference>
<organism evidence="7 8">
    <name type="scientific">Paroceanicella profunda</name>
    <dbReference type="NCBI Taxonomy" id="2579971"/>
    <lineage>
        <taxon>Bacteria</taxon>
        <taxon>Pseudomonadati</taxon>
        <taxon>Pseudomonadota</taxon>
        <taxon>Alphaproteobacteria</taxon>
        <taxon>Rhodobacterales</taxon>
        <taxon>Paracoccaceae</taxon>
        <taxon>Paroceanicella</taxon>
    </lineage>
</organism>
<evidence type="ECO:0000313" key="8">
    <source>
        <dbReference type="Proteomes" id="UP000305888"/>
    </source>
</evidence>
<protein>
    <submittedName>
        <fullName evidence="7">Sigma-70 family RNA polymerase sigma factor</fullName>
    </submittedName>
</protein>
<dbReference type="InterPro" id="IPR013249">
    <property type="entry name" value="RNA_pol_sigma70_r4_t2"/>
</dbReference>